<dbReference type="AlphaFoldDB" id="A0A0C9T1I1"/>
<evidence type="ECO:0000313" key="2">
    <source>
        <dbReference type="Proteomes" id="UP000053647"/>
    </source>
</evidence>
<dbReference type="EMBL" id="KN821015">
    <property type="protein sequence ID" value="KIJ05383.1"/>
    <property type="molecule type" value="Genomic_DNA"/>
</dbReference>
<evidence type="ECO:0000313" key="1">
    <source>
        <dbReference type="EMBL" id="KIJ05383.1"/>
    </source>
</evidence>
<keyword evidence="2" id="KW-1185">Reference proteome</keyword>
<accession>A0A0C9T1I1</accession>
<dbReference type="HOGENOM" id="CLU_1225117_0_0_1"/>
<reference evidence="2" key="2">
    <citation type="submission" date="2015-01" db="EMBL/GenBank/DDBJ databases">
        <title>Evolutionary Origins and Diversification of the Mycorrhizal Mutualists.</title>
        <authorList>
            <consortium name="DOE Joint Genome Institute"/>
            <consortium name="Mycorrhizal Genomics Consortium"/>
            <person name="Kohler A."/>
            <person name="Kuo A."/>
            <person name="Nagy L.G."/>
            <person name="Floudas D."/>
            <person name="Copeland A."/>
            <person name="Barry K.W."/>
            <person name="Cichocki N."/>
            <person name="Veneault-Fourrey C."/>
            <person name="LaButti K."/>
            <person name="Lindquist E.A."/>
            <person name="Lipzen A."/>
            <person name="Lundell T."/>
            <person name="Morin E."/>
            <person name="Murat C."/>
            <person name="Riley R."/>
            <person name="Ohm R."/>
            <person name="Sun H."/>
            <person name="Tunlid A."/>
            <person name="Henrissat B."/>
            <person name="Grigoriev I.V."/>
            <person name="Hibbett D.S."/>
            <person name="Martin F."/>
        </authorList>
    </citation>
    <scope>NUCLEOTIDE SEQUENCE [LARGE SCALE GENOMIC DNA]</scope>
    <source>
        <strain evidence="2">ATCC 200175</strain>
    </source>
</reference>
<protein>
    <submittedName>
        <fullName evidence="1">Uncharacterized protein</fullName>
    </submittedName>
</protein>
<organism evidence="1 2">
    <name type="scientific">Paxillus involutus ATCC 200175</name>
    <dbReference type="NCBI Taxonomy" id="664439"/>
    <lineage>
        <taxon>Eukaryota</taxon>
        <taxon>Fungi</taxon>
        <taxon>Dikarya</taxon>
        <taxon>Basidiomycota</taxon>
        <taxon>Agaricomycotina</taxon>
        <taxon>Agaricomycetes</taxon>
        <taxon>Agaricomycetidae</taxon>
        <taxon>Boletales</taxon>
        <taxon>Paxilineae</taxon>
        <taxon>Paxillaceae</taxon>
        <taxon>Paxillus</taxon>
    </lineage>
</organism>
<sequence length="226" mass="25228">MYTLRVDSHLIRLSSYDKRNDLTDANGIFSEDRRWYAVEGIANKGGSSQTGLEVMIHGGTLEDFEQSKGSLFVHIEKNYCVGLLPPPPRPSSRPRVLVVSHHRHWAWQRVKSWSFVVGPPSPSLFAVAPRGRWLRGVVVVCFCVRIATTEVARVFEVSRGLVTKSGKPKAESPRMAKKENILRDPTTTESLILFTSVARRGLPPSVGSLAMQQKQRRTLVLGPRNG</sequence>
<dbReference type="Proteomes" id="UP000053647">
    <property type="component" value="Unassembled WGS sequence"/>
</dbReference>
<proteinExistence type="predicted"/>
<name>A0A0C9T1I1_PAXIN</name>
<gene>
    <name evidence="1" type="ORF">PAXINDRAFT_159063</name>
</gene>
<reference evidence="1 2" key="1">
    <citation type="submission" date="2014-06" db="EMBL/GenBank/DDBJ databases">
        <authorList>
            <consortium name="DOE Joint Genome Institute"/>
            <person name="Kuo A."/>
            <person name="Kohler A."/>
            <person name="Nagy L.G."/>
            <person name="Floudas D."/>
            <person name="Copeland A."/>
            <person name="Barry K.W."/>
            <person name="Cichocki N."/>
            <person name="Veneault-Fourrey C."/>
            <person name="LaButti K."/>
            <person name="Lindquist E.A."/>
            <person name="Lipzen A."/>
            <person name="Lundell T."/>
            <person name="Morin E."/>
            <person name="Murat C."/>
            <person name="Sun H."/>
            <person name="Tunlid A."/>
            <person name="Henrissat B."/>
            <person name="Grigoriev I.V."/>
            <person name="Hibbett D.S."/>
            <person name="Martin F."/>
            <person name="Nordberg H.P."/>
            <person name="Cantor M.N."/>
            <person name="Hua S.X."/>
        </authorList>
    </citation>
    <scope>NUCLEOTIDE SEQUENCE [LARGE SCALE GENOMIC DNA]</scope>
    <source>
        <strain evidence="1 2">ATCC 200175</strain>
    </source>
</reference>